<feature type="compositionally biased region" description="Basic and acidic residues" evidence="1">
    <location>
        <begin position="272"/>
        <end position="291"/>
    </location>
</feature>
<keyword evidence="3" id="KW-1185">Reference proteome</keyword>
<feature type="compositionally biased region" description="Basic and acidic residues" evidence="1">
    <location>
        <begin position="242"/>
        <end position="263"/>
    </location>
</feature>
<evidence type="ECO:0000313" key="3">
    <source>
        <dbReference type="Proteomes" id="UP001150942"/>
    </source>
</evidence>
<sequence length="351" mass="40230">MLDEIESCKSGLEKNRHSRIKNGVLNIHSEEIMRVQVEYGPSIHIDHSLFAEQTPEKVLKPKVSSSCRSLEGLYHLSQSTQMPVDYYVDSGESDFSETDLSIRGRNDRNPFYPIRTHIPLTPNGKTAFQRASKASDGYIQRAGNGIKPLRVQRKLYDDSEEGVVWSSQWRAASSVSRESSPCHRDHGLVMDHRMLEKSEVTSTKIWRSGGASRRSSIWGVSSTRPGRRASRRAKSCPPPPSHESRLLHDEEKCNSNKFEEAERGNLGAQVITKEKQNSAEEEEKTKQELEMNKSSVQEWKLEQEHIMQKKARRRHSSTDTSRSDQNHLPRHHSRDNSRAYRSPHSHRLLED</sequence>
<feature type="region of interest" description="Disordered" evidence="1">
    <location>
        <begin position="214"/>
        <end position="351"/>
    </location>
</feature>
<evidence type="ECO:0000256" key="1">
    <source>
        <dbReference type="SAM" id="MobiDB-lite"/>
    </source>
</evidence>
<feature type="compositionally biased region" description="Basic residues" evidence="1">
    <location>
        <begin position="341"/>
        <end position="351"/>
    </location>
</feature>
<dbReference type="OrthoDB" id="5431013at2759"/>
<feature type="compositionally biased region" description="Polar residues" evidence="1">
    <location>
        <begin position="214"/>
        <end position="224"/>
    </location>
</feature>
<comment type="caution">
    <text evidence="2">The sequence shown here is derived from an EMBL/GenBank/DDBJ whole genome shotgun (WGS) entry which is preliminary data.</text>
</comment>
<reference evidence="2" key="1">
    <citation type="submission" date="2022-11" db="EMBL/GenBank/DDBJ databases">
        <authorList>
            <person name="Petersen C."/>
        </authorList>
    </citation>
    <scope>NUCLEOTIDE SEQUENCE</scope>
    <source>
        <strain evidence="2">IBT 20477</strain>
    </source>
</reference>
<accession>A0A9W9IPP6</accession>
<evidence type="ECO:0000313" key="2">
    <source>
        <dbReference type="EMBL" id="KAJ5181968.1"/>
    </source>
</evidence>
<name>A0A9W9IPP6_9EURO</name>
<proteinExistence type="predicted"/>
<feature type="compositionally biased region" description="Basic residues" evidence="1">
    <location>
        <begin position="225"/>
        <end position="234"/>
    </location>
</feature>
<dbReference type="AlphaFoldDB" id="A0A9W9IPP6"/>
<dbReference type="EMBL" id="JAPQKQ010000009">
    <property type="protein sequence ID" value="KAJ5181968.1"/>
    <property type="molecule type" value="Genomic_DNA"/>
</dbReference>
<protein>
    <submittedName>
        <fullName evidence="2">Uncharacterized protein</fullName>
    </submittedName>
</protein>
<dbReference type="PROSITE" id="PS50890">
    <property type="entry name" value="PUA"/>
    <property type="match status" value="1"/>
</dbReference>
<organism evidence="2 3">
    <name type="scientific">Penicillium cf. viridicatum</name>
    <dbReference type="NCBI Taxonomy" id="2972119"/>
    <lineage>
        <taxon>Eukaryota</taxon>
        <taxon>Fungi</taxon>
        <taxon>Dikarya</taxon>
        <taxon>Ascomycota</taxon>
        <taxon>Pezizomycotina</taxon>
        <taxon>Eurotiomycetes</taxon>
        <taxon>Eurotiomycetidae</taxon>
        <taxon>Eurotiales</taxon>
        <taxon>Aspergillaceae</taxon>
        <taxon>Penicillium</taxon>
    </lineage>
</organism>
<dbReference type="Proteomes" id="UP001150942">
    <property type="component" value="Unassembled WGS sequence"/>
</dbReference>
<gene>
    <name evidence="2" type="ORF">N7449_012115</name>
</gene>
<reference evidence="2" key="2">
    <citation type="journal article" date="2023" name="IMA Fungus">
        <title>Comparative genomic study of the Penicillium genus elucidates a diverse pangenome and 15 lateral gene transfer events.</title>
        <authorList>
            <person name="Petersen C."/>
            <person name="Sorensen T."/>
            <person name="Nielsen M.R."/>
            <person name="Sondergaard T.E."/>
            <person name="Sorensen J.L."/>
            <person name="Fitzpatrick D.A."/>
            <person name="Frisvad J.C."/>
            <person name="Nielsen K.L."/>
        </authorList>
    </citation>
    <scope>NUCLEOTIDE SEQUENCE</scope>
    <source>
        <strain evidence="2">IBT 20477</strain>
    </source>
</reference>